<reference evidence="3" key="1">
    <citation type="submission" date="2012-12" db="EMBL/GenBank/DDBJ databases">
        <authorList>
            <person name="Hellsten U."/>
            <person name="Grimwood J."/>
            <person name="Chapman J.A."/>
            <person name="Shapiro H."/>
            <person name="Aerts A."/>
            <person name="Otillar R.P."/>
            <person name="Terry A.Y."/>
            <person name="Boore J.L."/>
            <person name="Simakov O."/>
            <person name="Marletaz F."/>
            <person name="Cho S.-J."/>
            <person name="Edsinger-Gonzales E."/>
            <person name="Havlak P."/>
            <person name="Kuo D.-H."/>
            <person name="Larsson T."/>
            <person name="Lv J."/>
            <person name="Arendt D."/>
            <person name="Savage R."/>
            <person name="Osoegawa K."/>
            <person name="de Jong P."/>
            <person name="Lindberg D.R."/>
            <person name="Seaver E.C."/>
            <person name="Weisblat D.A."/>
            <person name="Putnam N.H."/>
            <person name="Grigoriev I.V."/>
            <person name="Rokhsar D.S."/>
        </authorList>
    </citation>
    <scope>NUCLEOTIDE SEQUENCE</scope>
</reference>
<organism evidence="2 3">
    <name type="scientific">Helobdella robusta</name>
    <name type="common">Californian leech</name>
    <dbReference type="NCBI Taxonomy" id="6412"/>
    <lineage>
        <taxon>Eukaryota</taxon>
        <taxon>Metazoa</taxon>
        <taxon>Spiralia</taxon>
        <taxon>Lophotrochozoa</taxon>
        <taxon>Annelida</taxon>
        <taxon>Clitellata</taxon>
        <taxon>Hirudinea</taxon>
        <taxon>Rhynchobdellida</taxon>
        <taxon>Glossiphoniidae</taxon>
        <taxon>Helobdella</taxon>
    </lineage>
</organism>
<proteinExistence type="predicted"/>
<dbReference type="RefSeq" id="XP_009008898.1">
    <property type="nucleotide sequence ID" value="XM_009010650.1"/>
</dbReference>
<dbReference type="EMBL" id="KB095811">
    <property type="protein sequence ID" value="ESO12178.1"/>
    <property type="molecule type" value="Genomic_DNA"/>
</dbReference>
<dbReference type="InParanoid" id="T1EN25"/>
<dbReference type="HOGENOM" id="CLU_1125587_0_0_1"/>
<dbReference type="CTD" id="20197975"/>
<sequence length="247" mass="28562">MQCVCRHFTQKYMPDIVTLKTSVQPYAVLKDACDCNIRGLHENTSLAASQLFSHVCNAIYRISLLKKRCKINKKCTINLGALTITTQMGTNIYEVFFDHNIVCFNSTLFKPPSTIIHCCRSSFRLLNYKSFENDLNRAFDDLLSQHLEVDEFASALNTALNNIVNKHAPIKHYSFCESSHPRCFLFQKAIAAKKNCRRMERHYKHEKSALNFVNYKNAKRVARDAIMRSRIDSIKNTLNNCSNFRDF</sequence>
<reference evidence="2" key="3">
    <citation type="submission" date="2015-06" db="UniProtKB">
        <authorList>
            <consortium name="EnsemblMetazoa"/>
        </authorList>
    </citation>
    <scope>IDENTIFICATION</scope>
</reference>
<evidence type="ECO:0000313" key="2">
    <source>
        <dbReference type="EnsemblMetazoa" id="HelroP158642"/>
    </source>
</evidence>
<keyword evidence="3" id="KW-1185">Reference proteome</keyword>
<dbReference type="KEGG" id="hro:HELRODRAFT_158642"/>
<dbReference type="EnsemblMetazoa" id="HelroT158642">
    <property type="protein sequence ID" value="HelroP158642"/>
    <property type="gene ID" value="HelroG158642"/>
</dbReference>
<dbReference type="AlphaFoldDB" id="T1EN25"/>
<dbReference type="Proteomes" id="UP000015101">
    <property type="component" value="Unassembled WGS sequence"/>
</dbReference>
<protein>
    <submittedName>
        <fullName evidence="1 2">Uncharacterized protein</fullName>
    </submittedName>
</protein>
<dbReference type="EMBL" id="AMQM01000097">
    <property type="status" value="NOT_ANNOTATED_CDS"/>
    <property type="molecule type" value="Genomic_DNA"/>
</dbReference>
<gene>
    <name evidence="2" type="primary">20197975</name>
    <name evidence="1" type="ORF">HELRODRAFT_158642</name>
</gene>
<evidence type="ECO:0000313" key="3">
    <source>
        <dbReference type="Proteomes" id="UP000015101"/>
    </source>
</evidence>
<dbReference type="GeneID" id="20197975"/>
<reference evidence="1 3" key="2">
    <citation type="journal article" date="2013" name="Nature">
        <title>Insights into bilaterian evolution from three spiralian genomes.</title>
        <authorList>
            <person name="Simakov O."/>
            <person name="Marletaz F."/>
            <person name="Cho S.J."/>
            <person name="Edsinger-Gonzales E."/>
            <person name="Havlak P."/>
            <person name="Hellsten U."/>
            <person name="Kuo D.H."/>
            <person name="Larsson T."/>
            <person name="Lv J."/>
            <person name="Arendt D."/>
            <person name="Savage R."/>
            <person name="Osoegawa K."/>
            <person name="de Jong P."/>
            <person name="Grimwood J."/>
            <person name="Chapman J.A."/>
            <person name="Shapiro H."/>
            <person name="Aerts A."/>
            <person name="Otillar R.P."/>
            <person name="Terry A.Y."/>
            <person name="Boore J.L."/>
            <person name="Grigoriev I.V."/>
            <person name="Lindberg D.R."/>
            <person name="Seaver E.C."/>
            <person name="Weisblat D.A."/>
            <person name="Putnam N.H."/>
            <person name="Rokhsar D.S."/>
        </authorList>
    </citation>
    <scope>NUCLEOTIDE SEQUENCE</scope>
</reference>
<accession>T1EN25</accession>
<name>T1EN25_HELRO</name>
<evidence type="ECO:0000313" key="1">
    <source>
        <dbReference type="EMBL" id="ESO12178.1"/>
    </source>
</evidence>